<evidence type="ECO:0000313" key="4">
    <source>
        <dbReference type="RefSeq" id="XP_030753745.1"/>
    </source>
</evidence>
<dbReference type="PANTHER" id="PTHR35450:SF2">
    <property type="entry name" value="REVERSE TRANSCRIPTASE DOMAIN-CONTAINING PROTEIN"/>
    <property type="match status" value="1"/>
</dbReference>
<dbReference type="KEGG" id="soy:115880611"/>
<dbReference type="InterPro" id="IPR043502">
    <property type="entry name" value="DNA/RNA_pol_sf"/>
</dbReference>
<dbReference type="Pfam" id="PF00078">
    <property type="entry name" value="RVT_1"/>
    <property type="match status" value="1"/>
</dbReference>
<accession>A0A6J2XSD5</accession>
<dbReference type="PANTHER" id="PTHR35450">
    <property type="entry name" value="REVERSE TRANSCRIPTASE DOMAIN-CONTAINING PROTEIN"/>
    <property type="match status" value="1"/>
</dbReference>
<dbReference type="InterPro" id="IPR000477">
    <property type="entry name" value="RT_dom"/>
</dbReference>
<evidence type="ECO:0000259" key="2">
    <source>
        <dbReference type="PROSITE" id="PS50878"/>
    </source>
</evidence>
<proteinExistence type="predicted"/>
<dbReference type="Proteomes" id="UP000504635">
    <property type="component" value="Unplaced"/>
</dbReference>
<feature type="domain" description="Reverse transcriptase" evidence="2">
    <location>
        <begin position="1"/>
        <end position="269"/>
    </location>
</feature>
<gene>
    <name evidence="4" type="primary">LOC115880611</name>
</gene>
<dbReference type="SUPFAM" id="SSF56672">
    <property type="entry name" value="DNA/RNA polymerases"/>
    <property type="match status" value="1"/>
</dbReference>
<dbReference type="GeneID" id="115880611"/>
<organism evidence="3 4">
    <name type="scientific">Sitophilus oryzae</name>
    <name type="common">Rice weevil</name>
    <name type="synonym">Curculio oryzae</name>
    <dbReference type="NCBI Taxonomy" id="7048"/>
    <lineage>
        <taxon>Eukaryota</taxon>
        <taxon>Metazoa</taxon>
        <taxon>Ecdysozoa</taxon>
        <taxon>Arthropoda</taxon>
        <taxon>Hexapoda</taxon>
        <taxon>Insecta</taxon>
        <taxon>Pterygota</taxon>
        <taxon>Neoptera</taxon>
        <taxon>Endopterygota</taxon>
        <taxon>Coleoptera</taxon>
        <taxon>Polyphaga</taxon>
        <taxon>Cucujiformia</taxon>
        <taxon>Curculionidae</taxon>
        <taxon>Dryophthorinae</taxon>
        <taxon>Sitophilus</taxon>
    </lineage>
</organism>
<dbReference type="CDD" id="cd01650">
    <property type="entry name" value="RT_nLTR_like"/>
    <property type="match status" value="1"/>
</dbReference>
<dbReference type="AlphaFoldDB" id="A0A6J2XSD5"/>
<dbReference type="PROSITE" id="PS50878">
    <property type="entry name" value="RT_POL"/>
    <property type="match status" value="1"/>
</dbReference>
<dbReference type="GO" id="GO:0071897">
    <property type="term" value="P:DNA biosynthetic process"/>
    <property type="evidence" value="ECO:0007669"/>
    <property type="project" value="UniProtKB-ARBA"/>
</dbReference>
<protein>
    <submittedName>
        <fullName evidence="4">Uncharacterized protein LOC115880611</fullName>
    </submittedName>
</protein>
<evidence type="ECO:0000256" key="1">
    <source>
        <dbReference type="SAM" id="MobiDB-lite"/>
    </source>
</evidence>
<feature type="region of interest" description="Disordered" evidence="1">
    <location>
        <begin position="1"/>
        <end position="23"/>
    </location>
</feature>
<evidence type="ECO:0000313" key="3">
    <source>
        <dbReference type="Proteomes" id="UP000504635"/>
    </source>
</evidence>
<reference evidence="4" key="1">
    <citation type="submission" date="2025-08" db="UniProtKB">
        <authorList>
            <consortium name="RefSeq"/>
        </authorList>
    </citation>
    <scope>IDENTIFICATION</scope>
    <source>
        <tissue evidence="4">Gonads</tissue>
    </source>
</reference>
<keyword evidence="3" id="KW-1185">Reference proteome</keyword>
<dbReference type="OrthoDB" id="7697409at2759"/>
<sequence length="293" mass="33090">MDCGGDEEVRRQENESSNFFRKGHSDTVSTLANWRAPGLDGNNILTPEQKGCRKRARGCKEQAAIDAVVLEHSRKKNRNLNMAYIDYQKAFDSVPHTWLMHVLKIYGINENLSTFLKHAMTQWHTKLVIRASAGTVETEDIKIRRGIFQGDSFSALWFCIALNPLSNAIKETGHGYKLKASTVTETVNHLFYMDDLKIYASNNTQLQDLLKVVHSISQDIGMTFGLSKCQIVNVHKGKVVNAPEVELDGMIISAMGTNGDPYKYLGFLQTNKMEHKKMKQTLTNQFHARLKAV</sequence>
<dbReference type="InParanoid" id="A0A6J2XSD5"/>
<dbReference type="RefSeq" id="XP_030753745.1">
    <property type="nucleotide sequence ID" value="XM_030897885.1"/>
</dbReference>
<name>A0A6J2XSD5_SITOR</name>